<feature type="transmembrane region" description="Helical" evidence="1">
    <location>
        <begin position="146"/>
        <end position="165"/>
    </location>
</feature>
<sequence length="166" mass="18444">MKGNTHVVGGLAAAVLADYVLLKNNLPLDREVVFYSTALFGSMLPDLCHPGSWIGKKTKVLSKLVSKTFGHRTITHSWLFILCVYWLASYAPASYEQVVSYGLISGVVSHLFLDACTARGIQLLYPLPLRFRFPLYTKTGSKAESAVSTMLMAASLVLFMKHYFFQ</sequence>
<dbReference type="OrthoDB" id="5459053at2"/>
<name>I8UID5_9BACL</name>
<dbReference type="InterPro" id="IPR007404">
    <property type="entry name" value="YdjM-like"/>
</dbReference>
<dbReference type="AlphaFoldDB" id="I8UID5"/>
<dbReference type="STRING" id="1196324.A374_03754"/>
<feature type="transmembrane region" description="Helical" evidence="1">
    <location>
        <begin position="32"/>
        <end position="48"/>
    </location>
</feature>
<dbReference type="RefSeq" id="WP_007200850.1">
    <property type="nucleotide sequence ID" value="NZ_AKKV01000020.1"/>
</dbReference>
<evidence type="ECO:0000313" key="2">
    <source>
        <dbReference type="EMBL" id="EIT86655.1"/>
    </source>
</evidence>
<comment type="caution">
    <text evidence="2">The sequence shown here is derived from an EMBL/GenBank/DDBJ whole genome shotgun (WGS) entry which is preliminary data.</text>
</comment>
<dbReference type="PANTHER" id="PTHR35531">
    <property type="entry name" value="INNER MEMBRANE PROTEIN YBCI-RELATED"/>
    <property type="match status" value="1"/>
</dbReference>
<keyword evidence="1" id="KW-1133">Transmembrane helix</keyword>
<evidence type="ECO:0000256" key="1">
    <source>
        <dbReference type="SAM" id="Phobius"/>
    </source>
</evidence>
<dbReference type="EMBL" id="AKKV01000020">
    <property type="protein sequence ID" value="EIT86655.1"/>
    <property type="molecule type" value="Genomic_DNA"/>
</dbReference>
<evidence type="ECO:0008006" key="4">
    <source>
        <dbReference type="Google" id="ProtNLM"/>
    </source>
</evidence>
<dbReference type="PIRSF" id="PIRSF030780">
    <property type="entry name" value="Md_memb_hyd_prd"/>
    <property type="match status" value="1"/>
</dbReference>
<protein>
    <recommendedName>
        <fullName evidence="4">Membrane-bound metal-dependent hydrolase</fullName>
    </recommendedName>
</protein>
<organism evidence="2 3">
    <name type="scientific">Fictibacillus macauensis ZFHKF-1</name>
    <dbReference type="NCBI Taxonomy" id="1196324"/>
    <lineage>
        <taxon>Bacteria</taxon>
        <taxon>Bacillati</taxon>
        <taxon>Bacillota</taxon>
        <taxon>Bacilli</taxon>
        <taxon>Bacillales</taxon>
        <taxon>Fictibacillaceae</taxon>
        <taxon>Fictibacillus</taxon>
    </lineage>
</organism>
<keyword evidence="3" id="KW-1185">Reference proteome</keyword>
<dbReference type="PANTHER" id="PTHR35531:SF1">
    <property type="entry name" value="INNER MEMBRANE PROTEIN YBCI-RELATED"/>
    <property type="match status" value="1"/>
</dbReference>
<accession>I8UID5</accession>
<keyword evidence="1" id="KW-0812">Transmembrane</keyword>
<keyword evidence="1" id="KW-0472">Membrane</keyword>
<dbReference type="InterPro" id="IPR016956">
    <property type="entry name" value="YdjM"/>
</dbReference>
<dbReference type="Pfam" id="PF04307">
    <property type="entry name" value="YdjM"/>
    <property type="match status" value="1"/>
</dbReference>
<dbReference type="PATRIC" id="fig|1196324.3.peg.760"/>
<reference evidence="2 3" key="1">
    <citation type="journal article" date="2012" name="J. Bacteriol.">
        <title>Genome of Bacillus macauensis ZFHKF-1, a Long-Chain-Forming Bacterium.</title>
        <authorList>
            <person name="Cai L."/>
            <person name="Zhang T."/>
        </authorList>
    </citation>
    <scope>NUCLEOTIDE SEQUENCE [LARGE SCALE GENOMIC DNA]</scope>
    <source>
        <strain evidence="2 3">ZFHKF-1</strain>
    </source>
</reference>
<proteinExistence type="predicted"/>
<feature type="transmembrane region" description="Helical" evidence="1">
    <location>
        <begin position="69"/>
        <end position="88"/>
    </location>
</feature>
<evidence type="ECO:0000313" key="3">
    <source>
        <dbReference type="Proteomes" id="UP000004080"/>
    </source>
</evidence>
<gene>
    <name evidence="2" type="ORF">A374_03754</name>
</gene>
<dbReference type="eggNOG" id="COG1988">
    <property type="taxonomic scope" value="Bacteria"/>
</dbReference>
<dbReference type="Proteomes" id="UP000004080">
    <property type="component" value="Unassembled WGS sequence"/>
</dbReference>